<keyword evidence="4" id="KW-1185">Reference proteome</keyword>
<feature type="transmembrane region" description="Helical" evidence="1">
    <location>
        <begin position="279"/>
        <end position="298"/>
    </location>
</feature>
<evidence type="ECO:0000313" key="3">
    <source>
        <dbReference type="EMBL" id="GEK79547.1"/>
    </source>
</evidence>
<dbReference type="Pfam" id="PF07786">
    <property type="entry name" value="HGSNAT_cat"/>
    <property type="match status" value="1"/>
</dbReference>
<dbReference type="InterPro" id="IPR012429">
    <property type="entry name" value="HGSNAT_cat"/>
</dbReference>
<proteinExistence type="predicted"/>
<feature type="transmembrane region" description="Helical" evidence="1">
    <location>
        <begin position="343"/>
        <end position="365"/>
    </location>
</feature>
<keyword evidence="1" id="KW-1133">Transmembrane helix</keyword>
<feature type="transmembrane region" description="Helical" evidence="1">
    <location>
        <begin position="52"/>
        <end position="70"/>
    </location>
</feature>
<evidence type="ECO:0000256" key="1">
    <source>
        <dbReference type="SAM" id="Phobius"/>
    </source>
</evidence>
<accession>A0AA87UWJ8</accession>
<feature type="transmembrane region" description="Helical" evidence="1">
    <location>
        <begin position="181"/>
        <end position="202"/>
    </location>
</feature>
<feature type="transmembrane region" description="Helical" evidence="1">
    <location>
        <begin position="319"/>
        <end position="337"/>
    </location>
</feature>
<keyword evidence="1" id="KW-0812">Transmembrane</keyword>
<organism evidence="3 4">
    <name type="scientific">Agrococcus baldri</name>
    <dbReference type="NCBI Taxonomy" id="153730"/>
    <lineage>
        <taxon>Bacteria</taxon>
        <taxon>Bacillati</taxon>
        <taxon>Actinomycetota</taxon>
        <taxon>Actinomycetes</taxon>
        <taxon>Micrococcales</taxon>
        <taxon>Microbacteriaceae</taxon>
        <taxon>Agrococcus</taxon>
    </lineage>
</organism>
<feature type="transmembrane region" description="Helical" evidence="1">
    <location>
        <begin position="12"/>
        <end position="32"/>
    </location>
</feature>
<comment type="caution">
    <text evidence="3">The sequence shown here is derived from an EMBL/GenBank/DDBJ whole genome shotgun (WGS) entry which is preliminary data.</text>
</comment>
<gene>
    <name evidence="3" type="ORF">ABA31_08980</name>
</gene>
<sequence>MSGTARLGDRLVGIDLARLVAVAGMMAAHTLFQSEQQPPAAVVALIEGPPSTLFAVLGGVSVVLAARARLAAGDRGGAVRSTLARGLAVVVLGFLVIPLATAVYVVLVPFGVAIMAGAVLVLLPSWLLALLAVALSATVGSIAATTRVEWPALPGGHSVAELIAQPLATVNNVLVSGVYPAITWTAYLTIGMLVARVILAATAAGRARAALLAIGGAGAALVAAGLVSTELGLRAIAALEGQPLAVVRETFLANGYGAGGTDPVWQLLAAPHTGTPADIARTVGIALLVIAALSLLAASLPARGLRVLEPLRAAGGAPLTIYIVHVVLLTLLGGRLVEAAPGLVGGWGGWALQLAVALGIGALLASGRARGPFERVVGWAADLAGGRREPAPSA</sequence>
<dbReference type="EMBL" id="BJUU01000004">
    <property type="protein sequence ID" value="GEK79547.1"/>
    <property type="molecule type" value="Genomic_DNA"/>
</dbReference>
<feature type="domain" description="Heparan-alpha-glucosaminide N-acetyltransferase catalytic" evidence="2">
    <location>
        <begin position="10"/>
        <end position="203"/>
    </location>
</feature>
<evidence type="ECO:0000313" key="4">
    <source>
        <dbReference type="Proteomes" id="UP000321749"/>
    </source>
</evidence>
<dbReference type="Proteomes" id="UP000321749">
    <property type="component" value="Unassembled WGS sequence"/>
</dbReference>
<dbReference type="AlphaFoldDB" id="A0AA87UWJ8"/>
<feature type="transmembrane region" description="Helical" evidence="1">
    <location>
        <begin position="82"/>
        <end position="100"/>
    </location>
</feature>
<evidence type="ECO:0000259" key="2">
    <source>
        <dbReference type="Pfam" id="PF07786"/>
    </source>
</evidence>
<feature type="transmembrane region" description="Helical" evidence="1">
    <location>
        <begin position="209"/>
        <end position="227"/>
    </location>
</feature>
<keyword evidence="1" id="KW-0472">Membrane</keyword>
<name>A0AA87UWJ8_9MICO</name>
<dbReference type="RefSeq" id="WP_186808118.1">
    <property type="nucleotide sequence ID" value="NZ_BJUU01000004.1"/>
</dbReference>
<reference evidence="3 4" key="1">
    <citation type="submission" date="2019-07" db="EMBL/GenBank/DDBJ databases">
        <title>Whole genome shotgun sequence of Agrococcus baldri NBRC 103055.</title>
        <authorList>
            <person name="Hosoyama A."/>
            <person name="Uohara A."/>
            <person name="Ohji S."/>
            <person name="Ichikawa N."/>
        </authorList>
    </citation>
    <scope>NUCLEOTIDE SEQUENCE [LARGE SCALE GENOMIC DNA]</scope>
    <source>
        <strain evidence="3 4">NBRC 103055</strain>
    </source>
</reference>
<protein>
    <recommendedName>
        <fullName evidence="2">Heparan-alpha-glucosaminide N-acetyltransferase catalytic domain-containing protein</fullName>
    </recommendedName>
</protein>